<dbReference type="Pfam" id="PF12895">
    <property type="entry name" value="ANAPC3"/>
    <property type="match status" value="1"/>
</dbReference>
<proteinExistence type="inferred from homology"/>
<feature type="repeat" description="TPR" evidence="3">
    <location>
        <begin position="766"/>
        <end position="799"/>
    </location>
</feature>
<feature type="compositionally biased region" description="Low complexity" evidence="4">
    <location>
        <begin position="338"/>
        <end position="350"/>
    </location>
</feature>
<reference evidence="5 7" key="1">
    <citation type="submission" date="2020-01" db="EMBL/GenBank/DDBJ databases">
        <authorList>
            <consortium name="DOE Joint Genome Institute"/>
            <person name="Haridas S."/>
            <person name="Albert R."/>
            <person name="Binder M."/>
            <person name="Bloem J."/>
            <person name="Labutti K."/>
            <person name="Salamov A."/>
            <person name="Andreopoulos B."/>
            <person name="Baker S.E."/>
            <person name="Barry K."/>
            <person name="Bills G."/>
            <person name="Bluhm B.H."/>
            <person name="Cannon C."/>
            <person name="Castanera R."/>
            <person name="Culley D.E."/>
            <person name="Daum C."/>
            <person name="Ezra D."/>
            <person name="Gonzalez J.B."/>
            <person name="Henrissat B."/>
            <person name="Kuo A."/>
            <person name="Liang C."/>
            <person name="Lipzen A."/>
            <person name="Lutzoni F."/>
            <person name="Magnuson J."/>
            <person name="Mondo S."/>
            <person name="Nolan M."/>
            <person name="Ohm R."/>
            <person name="Pangilinan J."/>
            <person name="Park H.-J."/>
            <person name="Ramirez L."/>
            <person name="Alfaro M."/>
            <person name="Sun H."/>
            <person name="Tritt A."/>
            <person name="Yoshinaga Y."/>
            <person name="Zwiers L.-H."/>
            <person name="Turgeon B.G."/>
            <person name="Goodwin S.B."/>
            <person name="Spatafora J.W."/>
            <person name="Crous P.W."/>
            <person name="Grigoriev I.V."/>
        </authorList>
    </citation>
    <scope>NUCLEOTIDE SEQUENCE</scope>
    <source>
        <strain evidence="5 7">CBS 781.70</strain>
    </source>
</reference>
<dbReference type="Pfam" id="PF00515">
    <property type="entry name" value="TPR_1"/>
    <property type="match status" value="1"/>
</dbReference>
<evidence type="ECO:0000256" key="3">
    <source>
        <dbReference type="PROSITE-ProRule" id="PRU00339"/>
    </source>
</evidence>
<comment type="similarity">
    <text evidence="2">Belongs to the APC3/CDC27 family.</text>
</comment>
<feature type="compositionally biased region" description="Basic and acidic residues" evidence="4">
    <location>
        <begin position="375"/>
        <end position="387"/>
    </location>
</feature>
<feature type="repeat" description="TPR" evidence="3">
    <location>
        <begin position="661"/>
        <end position="694"/>
    </location>
</feature>
<name>A0A6G1GEX9_9PEZI</name>
<dbReference type="GO" id="GO:0005737">
    <property type="term" value="C:cytoplasm"/>
    <property type="evidence" value="ECO:0007669"/>
    <property type="project" value="TreeGrafter"/>
</dbReference>
<feature type="repeat" description="TPR" evidence="3">
    <location>
        <begin position="593"/>
        <end position="626"/>
    </location>
</feature>
<dbReference type="SUPFAM" id="SSF81901">
    <property type="entry name" value="HCP-like"/>
    <property type="match status" value="1"/>
</dbReference>
<protein>
    <submittedName>
        <fullName evidence="5 7">TPR-like protein</fullName>
    </submittedName>
</protein>
<evidence type="ECO:0000313" key="6">
    <source>
        <dbReference type="Proteomes" id="UP000504638"/>
    </source>
</evidence>
<reference evidence="7" key="2">
    <citation type="submission" date="2020-04" db="EMBL/GenBank/DDBJ databases">
        <authorList>
            <consortium name="NCBI Genome Project"/>
        </authorList>
    </citation>
    <scope>NUCLEOTIDE SEQUENCE</scope>
    <source>
        <strain evidence="7">CBS 781.70</strain>
    </source>
</reference>
<dbReference type="InterPro" id="IPR011990">
    <property type="entry name" value="TPR-like_helical_dom_sf"/>
</dbReference>
<evidence type="ECO:0000256" key="2">
    <source>
        <dbReference type="ARBA" id="ARBA00038210"/>
    </source>
</evidence>
<organism evidence="5">
    <name type="scientific">Eremomyces bilateralis CBS 781.70</name>
    <dbReference type="NCBI Taxonomy" id="1392243"/>
    <lineage>
        <taxon>Eukaryota</taxon>
        <taxon>Fungi</taxon>
        <taxon>Dikarya</taxon>
        <taxon>Ascomycota</taxon>
        <taxon>Pezizomycotina</taxon>
        <taxon>Dothideomycetes</taxon>
        <taxon>Dothideomycetes incertae sedis</taxon>
        <taxon>Eremomycetales</taxon>
        <taxon>Eremomycetaceae</taxon>
        <taxon>Eremomyces</taxon>
    </lineage>
</organism>
<evidence type="ECO:0000313" key="5">
    <source>
        <dbReference type="EMBL" id="KAF1816618.1"/>
    </source>
</evidence>
<dbReference type="GO" id="GO:0007091">
    <property type="term" value="P:metaphase/anaphase transition of mitotic cell cycle"/>
    <property type="evidence" value="ECO:0007669"/>
    <property type="project" value="TreeGrafter"/>
</dbReference>
<dbReference type="Proteomes" id="UP000504638">
    <property type="component" value="Unplaced"/>
</dbReference>
<dbReference type="Gene3D" id="1.25.40.10">
    <property type="entry name" value="Tetratricopeptide repeat domain"/>
    <property type="match status" value="4"/>
</dbReference>
<dbReference type="GO" id="GO:0016567">
    <property type="term" value="P:protein ubiquitination"/>
    <property type="evidence" value="ECO:0007669"/>
    <property type="project" value="TreeGrafter"/>
</dbReference>
<dbReference type="Pfam" id="PF13432">
    <property type="entry name" value="TPR_16"/>
    <property type="match status" value="1"/>
</dbReference>
<dbReference type="GeneID" id="54419238"/>
<dbReference type="Pfam" id="PF13181">
    <property type="entry name" value="TPR_8"/>
    <property type="match status" value="2"/>
</dbReference>
<gene>
    <name evidence="5 7" type="ORF">P152DRAFT_454857</name>
</gene>
<feature type="repeat" description="TPR" evidence="3">
    <location>
        <begin position="525"/>
        <end position="558"/>
    </location>
</feature>
<dbReference type="OrthoDB" id="329563at2759"/>
<dbReference type="EMBL" id="ML975150">
    <property type="protein sequence ID" value="KAF1816618.1"/>
    <property type="molecule type" value="Genomic_DNA"/>
</dbReference>
<keyword evidence="6" id="KW-1185">Reference proteome</keyword>
<reference evidence="7" key="3">
    <citation type="submission" date="2025-04" db="UniProtKB">
        <authorList>
            <consortium name="RefSeq"/>
        </authorList>
    </citation>
    <scope>IDENTIFICATION</scope>
    <source>
        <strain evidence="7">CBS 781.70</strain>
    </source>
</reference>
<dbReference type="GO" id="GO:0031145">
    <property type="term" value="P:anaphase-promoting complex-dependent catabolic process"/>
    <property type="evidence" value="ECO:0007669"/>
    <property type="project" value="TreeGrafter"/>
</dbReference>
<dbReference type="PANTHER" id="PTHR12558:SF13">
    <property type="entry name" value="CELL DIVISION CYCLE PROTEIN 27 HOMOLOG"/>
    <property type="match status" value="1"/>
</dbReference>
<dbReference type="PROSITE" id="PS50005">
    <property type="entry name" value="TPR"/>
    <property type="match status" value="5"/>
</dbReference>
<evidence type="ECO:0000256" key="4">
    <source>
        <dbReference type="SAM" id="MobiDB-lite"/>
    </source>
</evidence>
<dbReference type="RefSeq" id="XP_033538249.1">
    <property type="nucleotide sequence ID" value="XM_033678668.1"/>
</dbReference>
<dbReference type="SUPFAM" id="SSF48452">
    <property type="entry name" value="TPR-like"/>
    <property type="match status" value="2"/>
</dbReference>
<keyword evidence="1 3" id="KW-0802">TPR repeat</keyword>
<dbReference type="GO" id="GO:0051301">
    <property type="term" value="P:cell division"/>
    <property type="evidence" value="ECO:0007669"/>
    <property type="project" value="TreeGrafter"/>
</dbReference>
<evidence type="ECO:0000256" key="1">
    <source>
        <dbReference type="ARBA" id="ARBA00022803"/>
    </source>
</evidence>
<dbReference type="PANTHER" id="PTHR12558">
    <property type="entry name" value="CELL DIVISION CYCLE 16,23,27"/>
    <property type="match status" value="1"/>
</dbReference>
<dbReference type="SMART" id="SM00028">
    <property type="entry name" value="TPR"/>
    <property type="match status" value="7"/>
</dbReference>
<dbReference type="GO" id="GO:0005680">
    <property type="term" value="C:anaphase-promoting complex"/>
    <property type="evidence" value="ECO:0007669"/>
    <property type="project" value="UniProtKB-ARBA"/>
</dbReference>
<feature type="region of interest" description="Disordered" evidence="4">
    <location>
        <begin position="456"/>
        <end position="478"/>
    </location>
</feature>
<dbReference type="InterPro" id="IPR019734">
    <property type="entry name" value="TPR_rpt"/>
</dbReference>
<feature type="repeat" description="TPR" evidence="3">
    <location>
        <begin position="136"/>
        <end position="169"/>
    </location>
</feature>
<feature type="compositionally biased region" description="Polar residues" evidence="4">
    <location>
        <begin position="392"/>
        <end position="403"/>
    </location>
</feature>
<dbReference type="AlphaFoldDB" id="A0A6G1GEX9"/>
<feature type="region of interest" description="Disordered" evidence="4">
    <location>
        <begin position="335"/>
        <end position="406"/>
    </location>
</feature>
<sequence>MPGTTLPSPNAYTAPQLRQLIYYQLDNDMLQNALFFAGRLHALDTKDSKGDSAHLLALCHLRLGEVKAAYETSRDRVFSGRLPHLGCAYVFAKACFALERYSEGLNALERSRAQWSGRNHWNKHSDTLRRHLPDAAAVLCLLGKLSRANDETDKAIEYYVEALKLNAFMWDAFTDLCDCGAELRPENVFKVSMELNNSNPNLANGTTNPQPPNLPLQAQSNNSQSSVFNSFNDPFNPTIRTAGDPGLNHGGPNLFSRLNGSIPVMASHKEVNEWDTPPANGSFQDEDVVMADDTSSVHEIEPPQAPLKKPSRFQTLISEATLDPPKIRTANGRLKVKSTTSESTDSSESSRIAVPTAHKRTNSGHIPPPMNTTEQPRRSNRLRDIVPRDTISGPSRSKTTTVRDVQVKEQRELRKMKAISGLGTRGRSTSTVGRVVSGNRKPMEVSTGEVKEPRIVGHPSTATVPTNRKAGPPQPDPAKEQEQAVQWISQLLLRLGSGYYNLSRYQNQAALEIFNSLPASQRETGWVLAQIGKAHYERTSYPEAADAFSRMRKIAPSRMEDLEIYSTVLWHQKNEIELAYLSHELIDADRLSPQAWCAIGNSFSLQREHDQAVKCFKRATQLDPKFAYAYTLQGHEHVENEEFDKAQHAYRCAISADHRHYHGWYGLGRVYERLGKFDVAEKHYRSAAQINPTNAVLAVRIGTVLQKMKKIHAALTQYSHACDLDPRPSLSRFARLNRARALLTLGRPQDALGELTVLKDIAPDVANVHFLLGRTYKMLRERSLAVKYFTNALNLDPKAAAYIKEAMETIDDDDDFYDDDEDGA</sequence>
<accession>A0A6G1GEX9</accession>
<evidence type="ECO:0000313" key="7">
    <source>
        <dbReference type="RefSeq" id="XP_033538249.1"/>
    </source>
</evidence>